<evidence type="ECO:0000256" key="5">
    <source>
        <dbReference type="ARBA" id="ARBA00023136"/>
    </source>
</evidence>
<evidence type="ECO:0000256" key="4">
    <source>
        <dbReference type="ARBA" id="ARBA00022989"/>
    </source>
</evidence>
<gene>
    <name evidence="7" type="ORF">GCM10009606_05790</name>
</gene>
<dbReference type="EMBL" id="BAAAJE010000002">
    <property type="protein sequence ID" value="GAA1128887.1"/>
    <property type="molecule type" value="Genomic_DNA"/>
</dbReference>
<evidence type="ECO:0000256" key="1">
    <source>
        <dbReference type="ARBA" id="ARBA00004651"/>
    </source>
</evidence>
<evidence type="ECO:0000313" key="8">
    <source>
        <dbReference type="Proteomes" id="UP001499979"/>
    </source>
</evidence>
<feature type="transmembrane region" description="Helical" evidence="6">
    <location>
        <begin position="385"/>
        <end position="403"/>
    </location>
</feature>
<dbReference type="InterPro" id="IPR050367">
    <property type="entry name" value="APC_superfamily"/>
</dbReference>
<keyword evidence="4 6" id="KW-1133">Transmembrane helix</keyword>
<dbReference type="Gene3D" id="1.20.1740.10">
    <property type="entry name" value="Amino acid/polyamine transporter I"/>
    <property type="match status" value="1"/>
</dbReference>
<feature type="transmembrane region" description="Helical" evidence="6">
    <location>
        <begin position="57"/>
        <end position="79"/>
    </location>
</feature>
<evidence type="ECO:0000313" key="7">
    <source>
        <dbReference type="EMBL" id="GAA1128887.1"/>
    </source>
</evidence>
<organism evidence="7 8">
    <name type="scientific">Nocardioides aquiterrae</name>
    <dbReference type="NCBI Taxonomy" id="203799"/>
    <lineage>
        <taxon>Bacteria</taxon>
        <taxon>Bacillati</taxon>
        <taxon>Actinomycetota</taxon>
        <taxon>Actinomycetes</taxon>
        <taxon>Propionibacteriales</taxon>
        <taxon>Nocardioidaceae</taxon>
        <taxon>Nocardioides</taxon>
    </lineage>
</organism>
<dbReference type="Pfam" id="PF13520">
    <property type="entry name" value="AA_permease_2"/>
    <property type="match status" value="1"/>
</dbReference>
<evidence type="ECO:0000256" key="2">
    <source>
        <dbReference type="ARBA" id="ARBA00022475"/>
    </source>
</evidence>
<protein>
    <submittedName>
        <fullName evidence="7">Amino acid permease</fullName>
    </submittedName>
</protein>
<keyword evidence="5 6" id="KW-0472">Membrane</keyword>
<keyword evidence="3 6" id="KW-0812">Transmembrane</keyword>
<evidence type="ECO:0000256" key="6">
    <source>
        <dbReference type="SAM" id="Phobius"/>
    </source>
</evidence>
<dbReference type="Proteomes" id="UP001499979">
    <property type="component" value="Unassembled WGS sequence"/>
</dbReference>
<name>A0ABP4ES96_9ACTN</name>
<reference evidence="8" key="1">
    <citation type="journal article" date="2019" name="Int. J. Syst. Evol. Microbiol.">
        <title>The Global Catalogue of Microorganisms (GCM) 10K type strain sequencing project: providing services to taxonomists for standard genome sequencing and annotation.</title>
        <authorList>
            <consortium name="The Broad Institute Genomics Platform"/>
            <consortium name="The Broad Institute Genome Sequencing Center for Infectious Disease"/>
            <person name="Wu L."/>
            <person name="Ma J."/>
        </authorList>
    </citation>
    <scope>NUCLEOTIDE SEQUENCE [LARGE SCALE GENOMIC DNA]</scope>
    <source>
        <strain evidence="8">JCM 11813</strain>
    </source>
</reference>
<evidence type="ECO:0000256" key="3">
    <source>
        <dbReference type="ARBA" id="ARBA00022692"/>
    </source>
</evidence>
<feature type="transmembrane region" description="Helical" evidence="6">
    <location>
        <begin position="197"/>
        <end position="215"/>
    </location>
</feature>
<keyword evidence="8" id="KW-1185">Reference proteome</keyword>
<feature type="transmembrane region" description="Helical" evidence="6">
    <location>
        <begin position="99"/>
        <end position="126"/>
    </location>
</feature>
<feature type="transmembrane region" description="Helical" evidence="6">
    <location>
        <begin position="359"/>
        <end position="379"/>
    </location>
</feature>
<accession>A0ABP4ES96</accession>
<comment type="subcellular location">
    <subcellularLocation>
        <location evidence="1">Cell membrane</location>
        <topology evidence="1">Multi-pass membrane protein</topology>
    </subcellularLocation>
</comment>
<feature type="transmembrane region" description="Helical" evidence="6">
    <location>
        <begin position="279"/>
        <end position="299"/>
    </location>
</feature>
<comment type="caution">
    <text evidence="7">The sequence shown here is derived from an EMBL/GenBank/DDBJ whole genome shotgun (WGS) entry which is preliminary data.</text>
</comment>
<feature type="transmembrane region" description="Helical" evidence="6">
    <location>
        <begin position="162"/>
        <end position="185"/>
    </location>
</feature>
<sequence>MRVTRALTPDTIPADDPVAAGGLGVPQGAALTLGAVLGTGVISLPALAAHEAGPASLVAWLALVLLSVPLATTFAALGARYPDGGGVSTYARRAFGARVATVIGWCFYFAIPLGAPAAAGFAGAYVADSAGGGRQTQLLTAGALIGVVAVMNWFGIRVSGRVQLVIAGTLALLLLVATLVSLPHATTANLTPFAPHGYAAIGTAAALLIWAFAGWEVVTSLSSEYRNPAHDIGRATVIALVVMGVMYLGVAFATVAVLGPHTGKAPLSDLLVIGFGEPARTVTTVVAVLLSLGAMNAYFAGSARLGGALGRDGSLPAWFAHGSSAGQVPRRSLVVVTAGALGTLLAIAVSGIAIEKTMLLVTGAFAIVYLVGTAAAIRLLPRGTWVWRGSVVAFVSSLALLGLTGRYLLPQLIVGLAAVVWLSRARAAAPAAPDPA</sequence>
<proteinExistence type="predicted"/>
<feature type="transmembrane region" description="Helical" evidence="6">
    <location>
        <begin position="138"/>
        <end position="156"/>
    </location>
</feature>
<feature type="transmembrane region" description="Helical" evidence="6">
    <location>
        <begin position="29"/>
        <end position="50"/>
    </location>
</feature>
<feature type="transmembrane region" description="Helical" evidence="6">
    <location>
        <begin position="333"/>
        <end position="352"/>
    </location>
</feature>
<dbReference type="PANTHER" id="PTHR42770:SF13">
    <property type="entry name" value="L-METHIONINE_BRANCHED-CHAIN AMINO ACID EXPORTER YJEH"/>
    <property type="match status" value="1"/>
</dbReference>
<dbReference type="PANTHER" id="PTHR42770">
    <property type="entry name" value="AMINO ACID TRANSPORTER-RELATED"/>
    <property type="match status" value="1"/>
</dbReference>
<feature type="transmembrane region" description="Helical" evidence="6">
    <location>
        <begin position="235"/>
        <end position="258"/>
    </location>
</feature>
<dbReference type="InterPro" id="IPR002293">
    <property type="entry name" value="AA/rel_permease1"/>
</dbReference>
<keyword evidence="2" id="KW-1003">Cell membrane</keyword>
<dbReference type="PIRSF" id="PIRSF006060">
    <property type="entry name" value="AA_transporter"/>
    <property type="match status" value="1"/>
</dbReference>